<keyword evidence="2" id="KW-0812">Transmembrane</keyword>
<feature type="transmembrane region" description="Helical" evidence="2">
    <location>
        <begin position="69"/>
        <end position="88"/>
    </location>
</feature>
<feature type="compositionally biased region" description="Pro residues" evidence="1">
    <location>
        <begin position="184"/>
        <end position="199"/>
    </location>
</feature>
<feature type="transmembrane region" description="Helical" evidence="2">
    <location>
        <begin position="100"/>
        <end position="124"/>
    </location>
</feature>
<reference evidence="3 4" key="1">
    <citation type="submission" date="2017-05" db="EMBL/GenBank/DDBJ databases">
        <title>Comparative genomics and methylome analysis of the gut commensal Bifidobacterium breve.</title>
        <authorList>
            <person name="Bottacini F."/>
            <person name="Morrissey R."/>
            <person name="Roberts R.J."/>
            <person name="James K."/>
            <person name="van Breen J."/>
            <person name="Egan M."/>
            <person name="Lambert J."/>
            <person name="van Limpt K."/>
            <person name="Stanton C."/>
            <person name="Knol J."/>
            <person name="O' Connell Motherway M."/>
            <person name="van Sinderen D."/>
        </authorList>
    </citation>
    <scope>NUCLEOTIDE SEQUENCE [LARGE SCALE GENOMIC DNA]</scope>
    <source>
        <strain evidence="3 4">215W447a</strain>
    </source>
</reference>
<evidence type="ECO:0000256" key="2">
    <source>
        <dbReference type="SAM" id="Phobius"/>
    </source>
</evidence>
<accession>A0A2K9B3B4</accession>
<dbReference type="InterPro" id="IPR021235">
    <property type="entry name" value="DUF2637"/>
</dbReference>
<proteinExistence type="predicted"/>
<dbReference type="Proteomes" id="UP000232491">
    <property type="component" value="Chromosome"/>
</dbReference>
<dbReference type="Pfam" id="PF10935">
    <property type="entry name" value="DUF2637"/>
    <property type="match status" value="1"/>
</dbReference>
<sequence>MWPGVTVAVILALLAFIISFDALRAVGLACGINGSLAWMFPIIIDGSTLAFTWAAWAFKTRRLSTVYPWLMLVLFSVISLIGNALHAHPVMVNGLLLPVWVPPVIMTVPPVALLATTHMIVLAAGRSFDNDDMEWEAGHATPATPSAIMPETPPDALAADAPAPAPGPVEAPVPETATVGEEPAGPPVPDPPAIAPGPEPENGETSDPAGDAEPLARRWARRMDGSEGTLEDILLGDHAAG</sequence>
<feature type="compositionally biased region" description="Low complexity" evidence="1">
    <location>
        <begin position="172"/>
        <end position="183"/>
    </location>
</feature>
<keyword evidence="2" id="KW-1133">Transmembrane helix</keyword>
<feature type="region of interest" description="Disordered" evidence="1">
    <location>
        <begin position="133"/>
        <end position="241"/>
    </location>
</feature>
<evidence type="ECO:0008006" key="5">
    <source>
        <dbReference type="Google" id="ProtNLM"/>
    </source>
</evidence>
<evidence type="ECO:0000313" key="4">
    <source>
        <dbReference type="Proteomes" id="UP000232491"/>
    </source>
</evidence>
<name>A0A2K9B3B4_BIFBR</name>
<evidence type="ECO:0000313" key="3">
    <source>
        <dbReference type="EMBL" id="AUE03187.1"/>
    </source>
</evidence>
<organism evidence="3 4">
    <name type="scientific">Bifidobacterium breve</name>
    <dbReference type="NCBI Taxonomy" id="1685"/>
    <lineage>
        <taxon>Bacteria</taxon>
        <taxon>Bacillati</taxon>
        <taxon>Actinomycetota</taxon>
        <taxon>Actinomycetes</taxon>
        <taxon>Bifidobacteriales</taxon>
        <taxon>Bifidobacteriaceae</taxon>
        <taxon>Bifidobacterium</taxon>
    </lineage>
</organism>
<dbReference type="RefSeq" id="WP_106641487.1">
    <property type="nucleotide sequence ID" value="NZ_CP021558.1"/>
</dbReference>
<dbReference type="EMBL" id="CP021558">
    <property type="protein sequence ID" value="AUE03187.1"/>
    <property type="molecule type" value="Genomic_DNA"/>
</dbReference>
<keyword evidence="2" id="KW-0472">Membrane</keyword>
<gene>
    <name evidence="3" type="ORF">BB215W447A_1171</name>
</gene>
<feature type="transmembrane region" description="Helical" evidence="2">
    <location>
        <begin position="35"/>
        <end position="57"/>
    </location>
</feature>
<dbReference type="AlphaFoldDB" id="A0A2K9B3B4"/>
<evidence type="ECO:0000256" key="1">
    <source>
        <dbReference type="SAM" id="MobiDB-lite"/>
    </source>
</evidence>
<protein>
    <recommendedName>
        <fullName evidence="5">DUF2637 domain-containing protein</fullName>
    </recommendedName>
</protein>